<dbReference type="OrthoDB" id="4062651at2759"/>
<keyword evidence="2" id="KW-1003">Cell membrane</keyword>
<dbReference type="InParanoid" id="A0A251VRL2"/>
<dbReference type="PROSITE" id="PS00107">
    <property type="entry name" value="PROTEIN_KINASE_ATP"/>
    <property type="match status" value="1"/>
</dbReference>
<reference evidence="5 7" key="1">
    <citation type="journal article" date="2017" name="Nature">
        <title>The sunflower genome provides insights into oil metabolism, flowering and Asterid evolution.</title>
        <authorList>
            <person name="Badouin H."/>
            <person name="Gouzy J."/>
            <person name="Grassa C.J."/>
            <person name="Murat F."/>
            <person name="Staton S.E."/>
            <person name="Cottret L."/>
            <person name="Lelandais-Briere C."/>
            <person name="Owens G.L."/>
            <person name="Carrere S."/>
            <person name="Mayjonade B."/>
            <person name="Legrand L."/>
            <person name="Gill N."/>
            <person name="Kane N.C."/>
            <person name="Bowers J.E."/>
            <person name="Hubner S."/>
            <person name="Bellec A."/>
            <person name="Berard A."/>
            <person name="Berges H."/>
            <person name="Blanchet N."/>
            <person name="Boniface M.C."/>
            <person name="Brunel D."/>
            <person name="Catrice O."/>
            <person name="Chaidir N."/>
            <person name="Claudel C."/>
            <person name="Donnadieu C."/>
            <person name="Faraut T."/>
            <person name="Fievet G."/>
            <person name="Helmstetter N."/>
            <person name="King M."/>
            <person name="Knapp S.J."/>
            <person name="Lai Z."/>
            <person name="Le Paslier M.C."/>
            <person name="Lippi Y."/>
            <person name="Lorenzon L."/>
            <person name="Mandel J.R."/>
            <person name="Marage G."/>
            <person name="Marchand G."/>
            <person name="Marquand E."/>
            <person name="Bret-Mestries E."/>
            <person name="Morien E."/>
            <person name="Nambeesan S."/>
            <person name="Nguyen T."/>
            <person name="Pegot-Espagnet P."/>
            <person name="Pouilly N."/>
            <person name="Raftis F."/>
            <person name="Sallet E."/>
            <person name="Schiex T."/>
            <person name="Thomas J."/>
            <person name="Vandecasteele C."/>
            <person name="Vares D."/>
            <person name="Vear F."/>
            <person name="Vautrin S."/>
            <person name="Crespi M."/>
            <person name="Mangin B."/>
            <person name="Burke J.M."/>
            <person name="Salse J."/>
            <person name="Munos S."/>
            <person name="Vincourt P."/>
            <person name="Rieseberg L.H."/>
            <person name="Langlade N.B."/>
        </authorList>
    </citation>
    <scope>NUCLEOTIDE SEQUENCE [LARGE SCALE GENOMIC DNA]</scope>
    <source>
        <strain evidence="7">cv. SF193</strain>
        <tissue evidence="5">Leaves</tissue>
    </source>
</reference>
<dbReference type="InterPro" id="IPR017441">
    <property type="entry name" value="Protein_kinase_ATP_BS"/>
</dbReference>
<evidence type="ECO:0000256" key="1">
    <source>
        <dbReference type="ARBA" id="ARBA00004236"/>
    </source>
</evidence>
<dbReference type="PANTHER" id="PTHR45621">
    <property type="entry name" value="OS01G0588500 PROTEIN-RELATED"/>
    <property type="match status" value="1"/>
</dbReference>
<dbReference type="InterPro" id="IPR011009">
    <property type="entry name" value="Kinase-like_dom_sf"/>
</dbReference>
<keyword evidence="3" id="KW-0547">Nucleotide-binding</keyword>
<keyword evidence="7" id="KW-1185">Reference proteome</keyword>
<evidence type="ECO:0000313" key="6">
    <source>
        <dbReference type="EMBL" id="OTG38237.1"/>
    </source>
</evidence>
<dbReference type="GO" id="GO:0005886">
    <property type="term" value="C:plasma membrane"/>
    <property type="evidence" value="ECO:0007669"/>
    <property type="project" value="UniProtKB-SubCell"/>
</dbReference>
<evidence type="ECO:0000313" key="5">
    <source>
        <dbReference type="EMBL" id="KAF5823633.1"/>
    </source>
</evidence>
<dbReference type="EMBL" id="CM007890">
    <property type="protein sequence ID" value="OTG38237.1"/>
    <property type="molecule type" value="Genomic_DNA"/>
</dbReference>
<organism evidence="6 7">
    <name type="scientific">Helianthus annuus</name>
    <name type="common">Common sunflower</name>
    <dbReference type="NCBI Taxonomy" id="4232"/>
    <lineage>
        <taxon>Eukaryota</taxon>
        <taxon>Viridiplantae</taxon>
        <taxon>Streptophyta</taxon>
        <taxon>Embryophyta</taxon>
        <taxon>Tracheophyta</taxon>
        <taxon>Spermatophyta</taxon>
        <taxon>Magnoliopsida</taxon>
        <taxon>eudicotyledons</taxon>
        <taxon>Gunneridae</taxon>
        <taxon>Pentapetalae</taxon>
        <taxon>asterids</taxon>
        <taxon>campanulids</taxon>
        <taxon>Asterales</taxon>
        <taxon>Asteraceae</taxon>
        <taxon>Asteroideae</taxon>
        <taxon>Heliantheae alliance</taxon>
        <taxon>Heliantheae</taxon>
        <taxon>Helianthus</taxon>
    </lineage>
</organism>
<keyword evidence="3" id="KW-0067">ATP-binding</keyword>
<dbReference type="GO" id="GO:0005524">
    <property type="term" value="F:ATP binding"/>
    <property type="evidence" value="ECO:0007669"/>
    <property type="project" value="UniProtKB-UniRule"/>
</dbReference>
<dbReference type="Proteomes" id="UP000215914">
    <property type="component" value="Chromosome 1"/>
</dbReference>
<dbReference type="FunFam" id="1.10.510.10:FF:000095">
    <property type="entry name" value="protein STRUBBELIG-RECEPTOR FAMILY 8"/>
    <property type="match status" value="1"/>
</dbReference>
<dbReference type="Gene3D" id="1.10.510.10">
    <property type="entry name" value="Transferase(Phosphotransferase) domain 1"/>
    <property type="match status" value="1"/>
</dbReference>
<accession>A0A251VRL2</accession>
<keyword evidence="2" id="KW-0472">Membrane</keyword>
<keyword evidence="5" id="KW-0808">Transferase</keyword>
<dbReference type="InterPro" id="IPR001245">
    <property type="entry name" value="Ser-Thr/Tyr_kinase_cat_dom"/>
</dbReference>
<reference evidence="6" key="2">
    <citation type="submission" date="2017-02" db="EMBL/GenBank/DDBJ databases">
        <title>Sunflower complete genome.</title>
        <authorList>
            <person name="Langlade N."/>
            <person name="Munos S."/>
        </authorList>
    </citation>
    <scope>NUCLEOTIDE SEQUENCE [LARGE SCALE GENOMIC DNA]</scope>
    <source>
        <tissue evidence="6">Leaves</tissue>
    </source>
</reference>
<feature type="binding site" evidence="3">
    <location>
        <position position="107"/>
    </location>
    <ligand>
        <name>ATP</name>
        <dbReference type="ChEBI" id="CHEBI:30616"/>
    </ligand>
</feature>
<dbReference type="AlphaFoldDB" id="A0A251VRL2"/>
<dbReference type="Gene3D" id="3.30.200.20">
    <property type="entry name" value="Phosphorylase Kinase, domain 1"/>
    <property type="match status" value="1"/>
</dbReference>
<evidence type="ECO:0000259" key="4">
    <source>
        <dbReference type="PROSITE" id="PS50011"/>
    </source>
</evidence>
<protein>
    <recommendedName>
        <fullName evidence="4">Protein kinase domain-containing protein</fullName>
    </recommendedName>
</protein>
<evidence type="ECO:0000256" key="3">
    <source>
        <dbReference type="PROSITE-ProRule" id="PRU10141"/>
    </source>
</evidence>
<dbReference type="GO" id="GO:0004672">
    <property type="term" value="F:protein kinase activity"/>
    <property type="evidence" value="ECO:0007669"/>
    <property type="project" value="InterPro"/>
</dbReference>
<dbReference type="Gramene" id="mRNA:HanXRQr2_Chr01g0040431">
    <property type="protein sequence ID" value="mRNA:HanXRQr2_Chr01g0040431"/>
    <property type="gene ID" value="HanXRQr2_Chr01g0040431"/>
</dbReference>
<dbReference type="PROSITE" id="PS50011">
    <property type="entry name" value="PROTEIN_KINASE_DOM"/>
    <property type="match status" value="1"/>
</dbReference>
<gene>
    <name evidence="6" type="ORF">HannXRQ_Chr01g0027551</name>
    <name evidence="5" type="ORF">HanXRQr2_Chr01g0040431</name>
</gene>
<comment type="subcellular location">
    <subcellularLocation>
        <location evidence="1">Cell membrane</location>
    </subcellularLocation>
</comment>
<dbReference type="SUPFAM" id="SSF56112">
    <property type="entry name" value="Protein kinase-like (PK-like)"/>
    <property type="match status" value="1"/>
</dbReference>
<proteinExistence type="predicted"/>
<evidence type="ECO:0000313" key="7">
    <source>
        <dbReference type="Proteomes" id="UP000215914"/>
    </source>
</evidence>
<feature type="domain" description="Protein kinase" evidence="4">
    <location>
        <begin position="74"/>
        <end position="358"/>
    </location>
</feature>
<dbReference type="EMBL" id="MNCJ02000316">
    <property type="protein sequence ID" value="KAF5823633.1"/>
    <property type="molecule type" value="Genomic_DNA"/>
</dbReference>
<dbReference type="InterPro" id="IPR050823">
    <property type="entry name" value="Plant_Ser_Thr_Prot_Kinase"/>
</dbReference>
<sequence length="435" mass="49318">MVFHCRCFSLLEDDEELTYESTTTQTKSTTTYYTAASDFSRSHAKTLQVLNLANKGSNLRVFTFAELKTATENFCTASKIGEGVFGSVYKGVIKSLDLDHPMQVAVKLTNELLQGHKGRAREINARGSVEHPNLVKLIGYCTEDNELGTKLLFVYEYMVNRSVRDHLSAKSETPLSWNMRLKVAQDVARGLTFLHEQMEFQMIFMNFKSSNVLLDDQWNAKLSGFGVPQMQKEITHIKTKTAAPVFIDIGYSPPEYFVKRHRTSKVDVWSYGVFLYELITGRHPFDKKLPFNEQRLVQWVQPYLGSDRFELIIDPRLEGNYPLESAQKLSIIADKCLSESPNSRPKMSEVLEMVNQLIMVQSQATSPASTQVPQVVIDPNKVFAAPAQGEKTQEDIKHEDERASSKPAYLPQIRYSKLWKSLKCCSGKGCCVSLH</sequence>
<dbReference type="InterPro" id="IPR000719">
    <property type="entry name" value="Prot_kinase_dom"/>
</dbReference>
<name>A0A251VRL2_HELAN</name>
<reference evidence="5" key="3">
    <citation type="submission" date="2020-06" db="EMBL/GenBank/DDBJ databases">
        <title>Helianthus annuus Genome sequencing and assembly Release 2.</title>
        <authorList>
            <person name="Gouzy J."/>
            <person name="Langlade N."/>
            <person name="Munos S."/>
        </authorList>
    </citation>
    <scope>NUCLEOTIDE SEQUENCE</scope>
    <source>
        <tissue evidence="5">Leaves</tissue>
    </source>
</reference>
<evidence type="ECO:0000256" key="2">
    <source>
        <dbReference type="ARBA" id="ARBA00022475"/>
    </source>
</evidence>
<dbReference type="Pfam" id="PF07714">
    <property type="entry name" value="PK_Tyr_Ser-Thr"/>
    <property type="match status" value="1"/>
</dbReference>